<keyword evidence="5" id="KW-1185">Reference proteome</keyword>
<reference evidence="4 5" key="1">
    <citation type="submission" date="2019-09" db="EMBL/GenBank/DDBJ databases">
        <title>Genome Sequences of Streptomyces kaniharaensis ATCC 21070.</title>
        <authorList>
            <person name="Zhu W."/>
            <person name="De Crecy-Lagard V."/>
            <person name="Richards N.G."/>
        </authorList>
    </citation>
    <scope>NUCLEOTIDE SEQUENCE [LARGE SCALE GENOMIC DNA]</scope>
    <source>
        <strain evidence="4 5">SF-557</strain>
    </source>
</reference>
<feature type="region of interest" description="Disordered" evidence="2">
    <location>
        <begin position="511"/>
        <end position="571"/>
    </location>
</feature>
<feature type="region of interest" description="Disordered" evidence="2">
    <location>
        <begin position="410"/>
        <end position="447"/>
    </location>
</feature>
<evidence type="ECO:0000259" key="3">
    <source>
        <dbReference type="Pfam" id="PF03432"/>
    </source>
</evidence>
<feature type="compositionally biased region" description="Basic and acidic residues" evidence="2">
    <location>
        <begin position="521"/>
        <end position="536"/>
    </location>
</feature>
<dbReference type="Proteomes" id="UP000450000">
    <property type="component" value="Unassembled WGS sequence"/>
</dbReference>
<evidence type="ECO:0000313" key="4">
    <source>
        <dbReference type="EMBL" id="MQS16438.1"/>
    </source>
</evidence>
<name>A0A6N7L1R7_9ACTN</name>
<evidence type="ECO:0000256" key="1">
    <source>
        <dbReference type="SAM" id="Coils"/>
    </source>
</evidence>
<dbReference type="AlphaFoldDB" id="A0A6N7L1R7"/>
<dbReference type="Pfam" id="PF03432">
    <property type="entry name" value="Relaxase"/>
    <property type="match status" value="1"/>
</dbReference>
<organism evidence="4 5">
    <name type="scientific">Streptomyces kaniharaensis</name>
    <dbReference type="NCBI Taxonomy" id="212423"/>
    <lineage>
        <taxon>Bacteria</taxon>
        <taxon>Bacillati</taxon>
        <taxon>Actinomycetota</taxon>
        <taxon>Actinomycetes</taxon>
        <taxon>Kitasatosporales</taxon>
        <taxon>Streptomycetaceae</taxon>
        <taxon>Streptomyces</taxon>
    </lineage>
</organism>
<protein>
    <submittedName>
        <fullName evidence="4">Relaxase/mobilization nuclease domain-containing protein</fullName>
    </submittedName>
</protein>
<accession>A0A6N7L1R7</accession>
<sequence>MRHVIAKITKGARAGGALRYDFGPGNRDEHKEPRFIAGNVAGTRQQVARLIDHHARQRSDIKKPIWRCSLSLPDEDGVLKDEVFAEIAEKYVARMGFAGCPWVAVRHGDDHIHLTVCRIDWNGKVVSDWQDFDRSRPVVRALEAEYGLTNAEERSNRVAPQVGGTELAAAARRGVALPEREQLRLIIWEARDAAAGRGQEAFEAELATRGVEFRANVAKTGKMSGYAFSLPGWVDAEGQQIWVRASNVAKDLSWTKLEPVLKPPTGHVEAPVQQPQAAISEPSQVAEEIPALNHPYALATGPELAEQHRAATRAVATRTQRLVAEQQTEARLTDIAAGTSPGAAALALADRRDRLEAAVQYLAVAEQHRAQAEAQLTQARAASRVAEQAEAMARRPDLVLRLARTSQAQQQGLAAAGREHAAQAEERARAEQAAQNTATAAAQAAAPGVRDPLDALAQLNEQWSPLLTQAHRQDEAQARARLAEHRPVVQAARSGLVQARQAVSAIEAEAARRRQLTPDQARAEEAIRARTPRTDHQAAALGERTVASVPQQQARPRQDVSRGSGPGLGIG</sequence>
<evidence type="ECO:0000313" key="5">
    <source>
        <dbReference type="Proteomes" id="UP000450000"/>
    </source>
</evidence>
<comment type="caution">
    <text evidence="4">The sequence shown here is derived from an EMBL/GenBank/DDBJ whole genome shotgun (WGS) entry which is preliminary data.</text>
</comment>
<gene>
    <name evidence="4" type="ORF">F7Q99_30650</name>
</gene>
<feature type="coiled-coil region" evidence="1">
    <location>
        <begin position="362"/>
        <end position="389"/>
    </location>
</feature>
<feature type="domain" description="MobA/VirD2-like nuclease" evidence="3">
    <location>
        <begin position="29"/>
        <end position="148"/>
    </location>
</feature>
<dbReference type="EMBL" id="WBOF01000002">
    <property type="protein sequence ID" value="MQS16438.1"/>
    <property type="molecule type" value="Genomic_DNA"/>
</dbReference>
<keyword evidence="1" id="KW-0175">Coiled coil</keyword>
<feature type="compositionally biased region" description="Basic and acidic residues" evidence="2">
    <location>
        <begin position="417"/>
        <end position="430"/>
    </location>
</feature>
<dbReference type="InterPro" id="IPR005094">
    <property type="entry name" value="Endonuclease_MobA/VirD2"/>
</dbReference>
<proteinExistence type="predicted"/>
<feature type="compositionally biased region" description="Low complexity" evidence="2">
    <location>
        <begin position="431"/>
        <end position="446"/>
    </location>
</feature>
<evidence type="ECO:0000256" key="2">
    <source>
        <dbReference type="SAM" id="MobiDB-lite"/>
    </source>
</evidence>